<evidence type="ECO:0000256" key="1">
    <source>
        <dbReference type="SAM" id="SignalP"/>
    </source>
</evidence>
<keyword evidence="1" id="KW-0732">Signal</keyword>
<dbReference type="STRING" id="234267.Acid_1401"/>
<sequence precursor="true">MKKRCILTCACAIGLACAVGQAQDKNHADRAATMPGGAGQDRITREVRHELVMLPYYGVFDNLAYRVDGTTVTLLGQVRLPTLKSDAGNVVKGIEGVTRVDNQIQVLPNSPMDDRIRMATYRAIFGKPGLDRYAMQAVPPIHIIVDNGKVTLEGVVASEADKNQAGIYANGVPGVFSVTNNLRVEGGGK</sequence>
<accession>Q028Z7</accession>
<protein>
    <submittedName>
        <fullName evidence="3">Transport-associated</fullName>
    </submittedName>
</protein>
<dbReference type="EMBL" id="CP000473">
    <property type="protein sequence ID" value="ABJ82394.1"/>
    <property type="molecule type" value="Genomic_DNA"/>
</dbReference>
<reference evidence="3" key="1">
    <citation type="submission" date="2006-10" db="EMBL/GenBank/DDBJ databases">
        <title>Complete sequence of Solibacter usitatus Ellin6076.</title>
        <authorList>
            <consortium name="US DOE Joint Genome Institute"/>
            <person name="Copeland A."/>
            <person name="Lucas S."/>
            <person name="Lapidus A."/>
            <person name="Barry K."/>
            <person name="Detter J.C."/>
            <person name="Glavina del Rio T."/>
            <person name="Hammon N."/>
            <person name="Israni S."/>
            <person name="Dalin E."/>
            <person name="Tice H."/>
            <person name="Pitluck S."/>
            <person name="Thompson L.S."/>
            <person name="Brettin T."/>
            <person name="Bruce D."/>
            <person name="Han C."/>
            <person name="Tapia R."/>
            <person name="Gilna P."/>
            <person name="Schmutz J."/>
            <person name="Larimer F."/>
            <person name="Land M."/>
            <person name="Hauser L."/>
            <person name="Kyrpides N."/>
            <person name="Mikhailova N."/>
            <person name="Janssen P.H."/>
            <person name="Kuske C.R."/>
            <person name="Richardson P."/>
        </authorList>
    </citation>
    <scope>NUCLEOTIDE SEQUENCE</scope>
    <source>
        <strain evidence="3">Ellin6076</strain>
    </source>
</reference>
<dbReference type="PROSITE" id="PS51257">
    <property type="entry name" value="PROKAR_LIPOPROTEIN"/>
    <property type="match status" value="1"/>
</dbReference>
<feature type="signal peptide" evidence="1">
    <location>
        <begin position="1"/>
        <end position="22"/>
    </location>
</feature>
<dbReference type="KEGG" id="sus:Acid_1401"/>
<dbReference type="PROSITE" id="PS50914">
    <property type="entry name" value="BON"/>
    <property type="match status" value="2"/>
</dbReference>
<feature type="domain" description="BON" evidence="2">
    <location>
        <begin position="39"/>
        <end position="108"/>
    </location>
</feature>
<dbReference type="InParanoid" id="Q028Z7"/>
<dbReference type="OrthoDB" id="114273at2"/>
<dbReference type="HOGENOM" id="CLU_106323_0_0_0"/>
<feature type="chain" id="PRO_5004163336" evidence="1">
    <location>
        <begin position="23"/>
        <end position="189"/>
    </location>
</feature>
<dbReference type="PANTHER" id="PTHR34606:SF15">
    <property type="entry name" value="BON DOMAIN-CONTAINING PROTEIN"/>
    <property type="match status" value="1"/>
</dbReference>
<feature type="domain" description="BON" evidence="2">
    <location>
        <begin position="112"/>
        <end position="186"/>
    </location>
</feature>
<dbReference type="Pfam" id="PF04972">
    <property type="entry name" value="BON"/>
    <property type="match status" value="2"/>
</dbReference>
<proteinExistence type="predicted"/>
<dbReference type="InterPro" id="IPR051686">
    <property type="entry name" value="Lipoprotein_DolP"/>
</dbReference>
<gene>
    <name evidence="3" type="ordered locus">Acid_1401</name>
</gene>
<organism evidence="3">
    <name type="scientific">Solibacter usitatus (strain Ellin6076)</name>
    <dbReference type="NCBI Taxonomy" id="234267"/>
    <lineage>
        <taxon>Bacteria</taxon>
        <taxon>Pseudomonadati</taxon>
        <taxon>Acidobacteriota</taxon>
        <taxon>Terriglobia</taxon>
        <taxon>Bryobacterales</taxon>
        <taxon>Solibacteraceae</taxon>
        <taxon>Candidatus Solibacter</taxon>
    </lineage>
</organism>
<dbReference type="AlphaFoldDB" id="Q028Z7"/>
<dbReference type="Gene3D" id="3.30.1340.30">
    <property type="match status" value="2"/>
</dbReference>
<evidence type="ECO:0000313" key="3">
    <source>
        <dbReference type="EMBL" id="ABJ82394.1"/>
    </source>
</evidence>
<dbReference type="eggNOG" id="COG2823">
    <property type="taxonomic scope" value="Bacteria"/>
</dbReference>
<evidence type="ECO:0000259" key="2">
    <source>
        <dbReference type="PROSITE" id="PS50914"/>
    </source>
</evidence>
<dbReference type="InterPro" id="IPR007055">
    <property type="entry name" value="BON_dom"/>
</dbReference>
<name>Q028Z7_SOLUE</name>
<dbReference type="PANTHER" id="PTHR34606">
    <property type="entry name" value="BON DOMAIN-CONTAINING PROTEIN"/>
    <property type="match status" value="1"/>
</dbReference>